<reference evidence="3" key="1">
    <citation type="submission" date="2018-08" db="EMBL/GenBank/DDBJ databases">
        <title>Comparative genomics of wild bee and flower associated Lactobacillus reveals potential adaptation to the bee host.</title>
        <authorList>
            <person name="Vuong H.Q."/>
            <person name="Mcfrederick Q.S."/>
        </authorList>
    </citation>
    <scope>NUCLEOTIDE SEQUENCE</scope>
    <source>
        <strain evidence="3">HV_63</strain>
    </source>
</reference>
<evidence type="ECO:0000313" key="3">
    <source>
        <dbReference type="EMBL" id="TPR46240.1"/>
    </source>
</evidence>
<protein>
    <submittedName>
        <fullName evidence="3">MerR family transcriptional regulator</fullName>
    </submittedName>
</protein>
<dbReference type="SUPFAM" id="SSF46955">
    <property type="entry name" value="Putative DNA-binding domain"/>
    <property type="match status" value="1"/>
</dbReference>
<feature type="domain" description="HTH merR-type" evidence="2">
    <location>
        <begin position="1"/>
        <end position="69"/>
    </location>
</feature>
<dbReference type="Proteomes" id="UP000784700">
    <property type="component" value="Unassembled WGS sequence"/>
</dbReference>
<dbReference type="Gene3D" id="1.10.1660.10">
    <property type="match status" value="1"/>
</dbReference>
<gene>
    <name evidence="3" type="ORF">DY130_01620</name>
</gene>
<dbReference type="InterPro" id="IPR047057">
    <property type="entry name" value="MerR_fam"/>
</dbReference>
<dbReference type="PROSITE" id="PS50937">
    <property type="entry name" value="HTH_MERR_2"/>
    <property type="match status" value="1"/>
</dbReference>
<accession>A0A9Q8IN62</accession>
<dbReference type="CDD" id="cd01109">
    <property type="entry name" value="HTH_YyaN"/>
    <property type="match status" value="1"/>
</dbReference>
<dbReference type="PANTHER" id="PTHR30204">
    <property type="entry name" value="REDOX-CYCLING DRUG-SENSING TRANSCRIPTIONAL ACTIVATOR SOXR"/>
    <property type="match status" value="1"/>
</dbReference>
<dbReference type="GO" id="GO:0003700">
    <property type="term" value="F:DNA-binding transcription factor activity"/>
    <property type="evidence" value="ECO:0007669"/>
    <property type="project" value="InterPro"/>
</dbReference>
<dbReference type="GO" id="GO:0003677">
    <property type="term" value="F:DNA binding"/>
    <property type="evidence" value="ECO:0007669"/>
    <property type="project" value="UniProtKB-KW"/>
</dbReference>
<proteinExistence type="predicted"/>
<dbReference type="Pfam" id="PF13411">
    <property type="entry name" value="MerR_1"/>
    <property type="match status" value="1"/>
</dbReference>
<keyword evidence="1" id="KW-0238">DNA-binding</keyword>
<evidence type="ECO:0000313" key="4">
    <source>
        <dbReference type="Proteomes" id="UP000784700"/>
    </source>
</evidence>
<dbReference type="InterPro" id="IPR000551">
    <property type="entry name" value="MerR-type_HTH_dom"/>
</dbReference>
<comment type="caution">
    <text evidence="3">The sequence shown here is derived from an EMBL/GenBank/DDBJ whole genome shotgun (WGS) entry which is preliminary data.</text>
</comment>
<dbReference type="AlphaFoldDB" id="A0A9Q8IN62"/>
<evidence type="ECO:0000256" key="1">
    <source>
        <dbReference type="ARBA" id="ARBA00023125"/>
    </source>
</evidence>
<organism evidence="3 4">
    <name type="scientific">Apilactobacillus micheneri</name>
    <dbReference type="NCBI Taxonomy" id="1899430"/>
    <lineage>
        <taxon>Bacteria</taxon>
        <taxon>Bacillati</taxon>
        <taxon>Bacillota</taxon>
        <taxon>Bacilli</taxon>
        <taxon>Lactobacillales</taxon>
        <taxon>Lactobacillaceae</taxon>
        <taxon>Apilactobacillus</taxon>
    </lineage>
</organism>
<dbReference type="PANTHER" id="PTHR30204:SF98">
    <property type="entry name" value="HTH-TYPE TRANSCRIPTIONAL REGULATOR ADHR"/>
    <property type="match status" value="1"/>
</dbReference>
<dbReference type="InterPro" id="IPR009061">
    <property type="entry name" value="DNA-bd_dom_put_sf"/>
</dbReference>
<dbReference type="RefSeq" id="WP_140936153.1">
    <property type="nucleotide sequence ID" value="NZ_QUBF01000001.1"/>
</dbReference>
<dbReference type="SMART" id="SM00422">
    <property type="entry name" value="HTH_MERR"/>
    <property type="match status" value="1"/>
</dbReference>
<name>A0A9Q8IN62_9LACO</name>
<evidence type="ECO:0000259" key="2">
    <source>
        <dbReference type="PROSITE" id="PS50937"/>
    </source>
</evidence>
<sequence length="125" mass="15033">MQISEVTQKYNISKQTLYYWERIGLLYKIAKDSNGYRNYDEENLKQIEFVSCMRNAGMTVNKLKRYMILYSSGEQTFGQRKQLIADQLDEIKHQILKYKNAQQVLEYKLNHYEELSNQFKQKDAK</sequence>
<dbReference type="EMBL" id="QUBG01000001">
    <property type="protein sequence ID" value="TPR46240.1"/>
    <property type="molecule type" value="Genomic_DNA"/>
</dbReference>